<reference evidence="2 3" key="1">
    <citation type="journal article" date="2023" name="Plants (Basel)">
        <title>Bridging the Gap: Combining Genomics and Transcriptomics Approaches to Understand Stylosanthes scabra, an Orphan Legume from the Brazilian Caatinga.</title>
        <authorList>
            <person name="Ferreira-Neto J.R.C."/>
            <person name="da Silva M.D."/>
            <person name="Binneck E."/>
            <person name="de Melo N.F."/>
            <person name="da Silva R.H."/>
            <person name="de Melo A.L.T.M."/>
            <person name="Pandolfi V."/>
            <person name="Bustamante F.O."/>
            <person name="Brasileiro-Vidal A.C."/>
            <person name="Benko-Iseppon A.M."/>
        </authorList>
    </citation>
    <scope>NUCLEOTIDE SEQUENCE [LARGE SCALE GENOMIC DNA]</scope>
    <source>
        <tissue evidence="2">Leaves</tissue>
    </source>
</reference>
<sequence>EVLVQEEAYQNTEEISVRLINETEIPQTITSLDGEVDIVNTQPPHPESDAEGAADEGSSEDNESVSADSISTEDDG</sequence>
<accession>A0ABU6X0K4</accession>
<evidence type="ECO:0000313" key="3">
    <source>
        <dbReference type="Proteomes" id="UP001341840"/>
    </source>
</evidence>
<proteinExistence type="predicted"/>
<gene>
    <name evidence="2" type="ORF">PIB30_112432</name>
</gene>
<name>A0ABU6X0K4_9FABA</name>
<dbReference type="EMBL" id="JASCZI010189263">
    <property type="protein sequence ID" value="MED6191069.1"/>
    <property type="molecule type" value="Genomic_DNA"/>
</dbReference>
<feature type="compositionally biased region" description="Acidic residues" evidence="1">
    <location>
        <begin position="49"/>
        <end position="63"/>
    </location>
</feature>
<evidence type="ECO:0008006" key="4">
    <source>
        <dbReference type="Google" id="ProtNLM"/>
    </source>
</evidence>
<dbReference type="Proteomes" id="UP001341840">
    <property type="component" value="Unassembled WGS sequence"/>
</dbReference>
<evidence type="ECO:0000256" key="1">
    <source>
        <dbReference type="SAM" id="MobiDB-lite"/>
    </source>
</evidence>
<evidence type="ECO:0000313" key="2">
    <source>
        <dbReference type="EMBL" id="MED6191069.1"/>
    </source>
</evidence>
<organism evidence="2 3">
    <name type="scientific">Stylosanthes scabra</name>
    <dbReference type="NCBI Taxonomy" id="79078"/>
    <lineage>
        <taxon>Eukaryota</taxon>
        <taxon>Viridiplantae</taxon>
        <taxon>Streptophyta</taxon>
        <taxon>Embryophyta</taxon>
        <taxon>Tracheophyta</taxon>
        <taxon>Spermatophyta</taxon>
        <taxon>Magnoliopsida</taxon>
        <taxon>eudicotyledons</taxon>
        <taxon>Gunneridae</taxon>
        <taxon>Pentapetalae</taxon>
        <taxon>rosids</taxon>
        <taxon>fabids</taxon>
        <taxon>Fabales</taxon>
        <taxon>Fabaceae</taxon>
        <taxon>Papilionoideae</taxon>
        <taxon>50 kb inversion clade</taxon>
        <taxon>dalbergioids sensu lato</taxon>
        <taxon>Dalbergieae</taxon>
        <taxon>Pterocarpus clade</taxon>
        <taxon>Stylosanthes</taxon>
    </lineage>
</organism>
<comment type="caution">
    <text evidence="2">The sequence shown here is derived from an EMBL/GenBank/DDBJ whole genome shotgun (WGS) entry which is preliminary data.</text>
</comment>
<feature type="region of interest" description="Disordered" evidence="1">
    <location>
        <begin position="33"/>
        <end position="76"/>
    </location>
</feature>
<feature type="non-terminal residue" evidence="2">
    <location>
        <position position="1"/>
    </location>
</feature>
<keyword evidence="3" id="KW-1185">Reference proteome</keyword>
<protein>
    <recommendedName>
        <fullName evidence="4">Zinc finger protein</fullName>
    </recommendedName>
</protein>